<name>A0A914Q8T8_9BILA</name>
<comment type="caution">
    <text evidence="1">Lacks conserved residue(s) required for the propagation of feature annotation.</text>
</comment>
<dbReference type="InterPro" id="IPR003582">
    <property type="entry name" value="ShKT_dom"/>
</dbReference>
<organism evidence="3 4">
    <name type="scientific">Panagrolaimus davidi</name>
    <dbReference type="NCBI Taxonomy" id="227884"/>
    <lineage>
        <taxon>Eukaryota</taxon>
        <taxon>Metazoa</taxon>
        <taxon>Ecdysozoa</taxon>
        <taxon>Nematoda</taxon>
        <taxon>Chromadorea</taxon>
        <taxon>Rhabditida</taxon>
        <taxon>Tylenchina</taxon>
        <taxon>Panagrolaimomorpha</taxon>
        <taxon>Panagrolaimoidea</taxon>
        <taxon>Panagrolaimidae</taxon>
        <taxon>Panagrolaimus</taxon>
    </lineage>
</organism>
<protein>
    <submittedName>
        <fullName evidence="4">ShKT domain-containing protein</fullName>
    </submittedName>
</protein>
<dbReference type="Proteomes" id="UP000887578">
    <property type="component" value="Unplaced"/>
</dbReference>
<dbReference type="Pfam" id="PF01549">
    <property type="entry name" value="ShK"/>
    <property type="match status" value="1"/>
</dbReference>
<evidence type="ECO:0000259" key="2">
    <source>
        <dbReference type="PROSITE" id="PS51670"/>
    </source>
</evidence>
<evidence type="ECO:0000313" key="4">
    <source>
        <dbReference type="WBParaSite" id="PDA_v2.g27897.t1"/>
    </source>
</evidence>
<dbReference type="PROSITE" id="PS51670">
    <property type="entry name" value="SHKT"/>
    <property type="match status" value="1"/>
</dbReference>
<feature type="domain" description="ShKT" evidence="2">
    <location>
        <begin position="30"/>
        <end position="68"/>
    </location>
</feature>
<proteinExistence type="predicted"/>
<sequence length="68" mass="7579">MKLDVIVKYRVVDSEIEGDIPDSCKPPPPCEDADIEGSYPGWLANGFCEDENQIEYMTQLCAKTCGFC</sequence>
<dbReference type="Gene3D" id="1.10.10.1940">
    <property type="match status" value="1"/>
</dbReference>
<keyword evidence="3" id="KW-1185">Reference proteome</keyword>
<dbReference type="WBParaSite" id="PDA_v2.g27897.t1">
    <property type="protein sequence ID" value="PDA_v2.g27897.t1"/>
    <property type="gene ID" value="PDA_v2.g27897"/>
</dbReference>
<reference evidence="4" key="1">
    <citation type="submission" date="2022-11" db="UniProtKB">
        <authorList>
            <consortium name="WormBaseParasite"/>
        </authorList>
    </citation>
    <scope>IDENTIFICATION</scope>
</reference>
<dbReference type="AlphaFoldDB" id="A0A914Q8T8"/>
<evidence type="ECO:0000313" key="3">
    <source>
        <dbReference type="Proteomes" id="UP000887578"/>
    </source>
</evidence>
<evidence type="ECO:0000256" key="1">
    <source>
        <dbReference type="PROSITE-ProRule" id="PRU01005"/>
    </source>
</evidence>
<accession>A0A914Q8T8</accession>